<dbReference type="PANTHER" id="PTHR43317">
    <property type="entry name" value="THERMOSPERMINE SYNTHASE ACAULIS5"/>
    <property type="match status" value="1"/>
</dbReference>
<dbReference type="Gene3D" id="3.40.50.150">
    <property type="entry name" value="Vaccinia Virus protein VP39"/>
    <property type="match status" value="1"/>
</dbReference>
<dbReference type="RefSeq" id="WP_087146160.1">
    <property type="nucleotide sequence ID" value="NZ_FUKJ01000081.1"/>
</dbReference>
<dbReference type="OrthoDB" id="117774at2"/>
<evidence type="ECO:0000313" key="3">
    <source>
        <dbReference type="Proteomes" id="UP000195442"/>
    </source>
</evidence>
<dbReference type="CDD" id="cd02440">
    <property type="entry name" value="AdoMet_MTases"/>
    <property type="match status" value="1"/>
</dbReference>
<name>A0A1R4H422_9GAMM</name>
<dbReference type="Proteomes" id="UP000195442">
    <property type="component" value="Unassembled WGS sequence"/>
</dbReference>
<dbReference type="EMBL" id="FUKJ01000081">
    <property type="protein sequence ID" value="SJM90590.1"/>
    <property type="molecule type" value="Genomic_DNA"/>
</dbReference>
<evidence type="ECO:0000256" key="1">
    <source>
        <dbReference type="ARBA" id="ARBA00023115"/>
    </source>
</evidence>
<protein>
    <submittedName>
        <fullName evidence="2">Spermine synthase</fullName>
    </submittedName>
</protein>
<keyword evidence="3" id="KW-1185">Reference proteome</keyword>
<organism evidence="2 3">
    <name type="scientific">Crenothrix polyspora</name>
    <dbReference type="NCBI Taxonomy" id="360316"/>
    <lineage>
        <taxon>Bacteria</taxon>
        <taxon>Pseudomonadati</taxon>
        <taxon>Pseudomonadota</taxon>
        <taxon>Gammaproteobacteria</taxon>
        <taxon>Methylococcales</taxon>
        <taxon>Crenotrichaceae</taxon>
        <taxon>Crenothrix</taxon>
    </lineage>
</organism>
<dbReference type="GO" id="GO:0006596">
    <property type="term" value="P:polyamine biosynthetic process"/>
    <property type="evidence" value="ECO:0007669"/>
    <property type="project" value="UniProtKB-KW"/>
</dbReference>
<gene>
    <name evidence="2" type="ORF">CRENPOLYSF2_1710005</name>
</gene>
<reference evidence="3" key="1">
    <citation type="submission" date="2017-02" db="EMBL/GenBank/DDBJ databases">
        <authorList>
            <person name="Daims H."/>
        </authorList>
    </citation>
    <scope>NUCLEOTIDE SEQUENCE [LARGE SCALE GENOMIC DNA]</scope>
</reference>
<dbReference type="SUPFAM" id="SSF53335">
    <property type="entry name" value="S-adenosyl-L-methionine-dependent methyltransferases"/>
    <property type="match status" value="1"/>
</dbReference>
<dbReference type="PANTHER" id="PTHR43317:SF1">
    <property type="entry name" value="THERMOSPERMINE SYNTHASE ACAULIS5"/>
    <property type="match status" value="1"/>
</dbReference>
<proteinExistence type="predicted"/>
<keyword evidence="1" id="KW-0620">Polyamine biosynthesis</keyword>
<sequence length="269" mass="30529">MYKYNGLLIHQSHDDDGIIEVVERGGVRSLHFGSPARQSSIKMADPYRLELDYARAMACWLLFKDTVDDDTLLVGLGGGSLAKHLLYHFPDCHLDAVEYRPSVVKIARSHFGLPLDRRLKIIMGDGAHHIQQRVETHAQYYSLMFIDAFDHEGMAPSMCNEAFFKNCKALLKPDGLLLVNLWGGMNNKPFQDCAMWLSHLFEWRLLFLPVRGKGNIIAIGFNEAAPAFSMKTLKTKAVELEHLYQIEFPVFLKDFAKHNASVLNNVIKP</sequence>
<evidence type="ECO:0000313" key="2">
    <source>
        <dbReference type="EMBL" id="SJM90590.1"/>
    </source>
</evidence>
<accession>A0A1R4H422</accession>
<dbReference type="AlphaFoldDB" id="A0A1R4H422"/>
<dbReference type="InterPro" id="IPR029063">
    <property type="entry name" value="SAM-dependent_MTases_sf"/>
</dbReference>
<dbReference type="Pfam" id="PF01564">
    <property type="entry name" value="Spermine_synth"/>
    <property type="match status" value="1"/>
</dbReference>